<sequence>MPAASAGARIKIIATGGGTALDAGQFTLTKTADITLSHGAFDITSASPLSFDVATDDASEDHVDYYYTLTSSAYAYSGGSFNTFNAPVGLTADPPFFCRIMLKRQPQRPHQPPLA</sequence>
<evidence type="ECO:0000313" key="1">
    <source>
        <dbReference type="EMBL" id="AQS39067.1"/>
    </source>
</evidence>
<dbReference type="EMBL" id="CP014782">
    <property type="protein sequence ID" value="AQS39067.1"/>
    <property type="molecule type" value="Genomic_DNA"/>
</dbReference>
<accession>A0A1S6HU23</accession>
<dbReference type="KEGG" id="spsw:Sps_03952"/>
<organism evidence="1 2">
    <name type="scientific">Shewanella psychrophila</name>
    <dbReference type="NCBI Taxonomy" id="225848"/>
    <lineage>
        <taxon>Bacteria</taxon>
        <taxon>Pseudomonadati</taxon>
        <taxon>Pseudomonadota</taxon>
        <taxon>Gammaproteobacteria</taxon>
        <taxon>Alteromonadales</taxon>
        <taxon>Shewanellaceae</taxon>
        <taxon>Shewanella</taxon>
    </lineage>
</organism>
<reference evidence="1 2" key="1">
    <citation type="submission" date="2016-03" db="EMBL/GenBank/DDBJ databases">
        <title>Complete genome sequence of Shewanella psychrophila WP2, a deep sea bacterium isolated from west Pacific sediment.</title>
        <authorList>
            <person name="Xu G."/>
            <person name="Jian H."/>
        </authorList>
    </citation>
    <scope>NUCLEOTIDE SEQUENCE [LARGE SCALE GENOMIC DNA]</scope>
    <source>
        <strain evidence="1 2">WP2</strain>
    </source>
</reference>
<dbReference type="AlphaFoldDB" id="A0A1S6HU23"/>
<name>A0A1S6HU23_9GAMM</name>
<evidence type="ECO:0000313" key="2">
    <source>
        <dbReference type="Proteomes" id="UP000189545"/>
    </source>
</evidence>
<dbReference type="Proteomes" id="UP000189545">
    <property type="component" value="Chromosome"/>
</dbReference>
<protein>
    <submittedName>
        <fullName evidence="1">Uncharacterized protein</fullName>
    </submittedName>
</protein>
<dbReference type="OrthoDB" id="6275496at2"/>
<dbReference type="RefSeq" id="WP_077754030.1">
    <property type="nucleotide sequence ID" value="NZ_CP014782.1"/>
</dbReference>
<keyword evidence="2" id="KW-1185">Reference proteome</keyword>
<proteinExistence type="predicted"/>
<gene>
    <name evidence="1" type="ORF">Sps_03952</name>
</gene>